<feature type="compositionally biased region" description="Basic and acidic residues" evidence="1">
    <location>
        <begin position="267"/>
        <end position="276"/>
    </location>
</feature>
<feature type="region of interest" description="Disordered" evidence="1">
    <location>
        <begin position="801"/>
        <end position="900"/>
    </location>
</feature>
<dbReference type="OrthoDB" id="2148418at2759"/>
<feature type="region of interest" description="Disordered" evidence="1">
    <location>
        <begin position="1"/>
        <end position="28"/>
    </location>
</feature>
<feature type="region of interest" description="Disordered" evidence="1">
    <location>
        <begin position="611"/>
        <end position="632"/>
    </location>
</feature>
<keyword evidence="3" id="KW-1185">Reference proteome</keyword>
<feature type="compositionally biased region" description="Polar residues" evidence="1">
    <location>
        <begin position="282"/>
        <end position="298"/>
    </location>
</feature>
<feature type="region of interest" description="Disordered" evidence="1">
    <location>
        <begin position="346"/>
        <end position="381"/>
    </location>
</feature>
<evidence type="ECO:0000313" key="3">
    <source>
        <dbReference type="Proteomes" id="UP000053989"/>
    </source>
</evidence>
<feature type="compositionally biased region" description="Basic and acidic residues" evidence="1">
    <location>
        <begin position="1017"/>
        <end position="1034"/>
    </location>
</feature>
<proteinExistence type="predicted"/>
<accession>A0A0C2ZUR8</accession>
<feature type="compositionally biased region" description="Basic and acidic residues" evidence="1">
    <location>
        <begin position="986"/>
        <end position="1007"/>
    </location>
</feature>
<feature type="region of interest" description="Disordered" evidence="1">
    <location>
        <begin position="562"/>
        <end position="592"/>
    </location>
</feature>
<organism evidence="2 3">
    <name type="scientific">Scleroderma citrinum Foug A</name>
    <dbReference type="NCBI Taxonomy" id="1036808"/>
    <lineage>
        <taxon>Eukaryota</taxon>
        <taxon>Fungi</taxon>
        <taxon>Dikarya</taxon>
        <taxon>Basidiomycota</taxon>
        <taxon>Agaricomycotina</taxon>
        <taxon>Agaricomycetes</taxon>
        <taxon>Agaricomycetidae</taxon>
        <taxon>Boletales</taxon>
        <taxon>Sclerodermatineae</taxon>
        <taxon>Sclerodermataceae</taxon>
        <taxon>Scleroderma</taxon>
    </lineage>
</organism>
<dbReference type="AlphaFoldDB" id="A0A0C2ZUR8"/>
<evidence type="ECO:0000313" key="2">
    <source>
        <dbReference type="EMBL" id="KIM65238.1"/>
    </source>
</evidence>
<reference evidence="2 3" key="1">
    <citation type="submission" date="2014-04" db="EMBL/GenBank/DDBJ databases">
        <authorList>
            <consortium name="DOE Joint Genome Institute"/>
            <person name="Kuo A."/>
            <person name="Kohler A."/>
            <person name="Nagy L.G."/>
            <person name="Floudas D."/>
            <person name="Copeland A."/>
            <person name="Barry K.W."/>
            <person name="Cichocki N."/>
            <person name="Veneault-Fourrey C."/>
            <person name="LaButti K."/>
            <person name="Lindquist E.A."/>
            <person name="Lipzen A."/>
            <person name="Lundell T."/>
            <person name="Morin E."/>
            <person name="Murat C."/>
            <person name="Sun H."/>
            <person name="Tunlid A."/>
            <person name="Henrissat B."/>
            <person name="Grigoriev I.V."/>
            <person name="Hibbett D.S."/>
            <person name="Martin F."/>
            <person name="Nordberg H.P."/>
            <person name="Cantor M.N."/>
            <person name="Hua S.X."/>
        </authorList>
    </citation>
    <scope>NUCLEOTIDE SEQUENCE [LARGE SCALE GENOMIC DNA]</scope>
    <source>
        <strain evidence="2 3">Foug A</strain>
    </source>
</reference>
<name>A0A0C2ZUR8_9AGAM</name>
<dbReference type="Proteomes" id="UP000053989">
    <property type="component" value="Unassembled WGS sequence"/>
</dbReference>
<feature type="region of interest" description="Disordered" evidence="1">
    <location>
        <begin position="761"/>
        <end position="783"/>
    </location>
</feature>
<protein>
    <submittedName>
        <fullName evidence="2">Uncharacterized protein</fullName>
    </submittedName>
</protein>
<feature type="region of interest" description="Disordered" evidence="1">
    <location>
        <begin position="667"/>
        <end position="720"/>
    </location>
</feature>
<feature type="region of interest" description="Disordered" evidence="1">
    <location>
        <begin position="267"/>
        <end position="298"/>
    </location>
</feature>
<feature type="region of interest" description="Disordered" evidence="1">
    <location>
        <begin position="55"/>
        <end position="94"/>
    </location>
</feature>
<feature type="compositionally biased region" description="Polar residues" evidence="1">
    <location>
        <begin position="677"/>
        <end position="690"/>
    </location>
</feature>
<feature type="compositionally biased region" description="Polar residues" evidence="1">
    <location>
        <begin position="697"/>
        <end position="720"/>
    </location>
</feature>
<gene>
    <name evidence="2" type="ORF">SCLCIDRAFT_1212381</name>
</gene>
<feature type="region of interest" description="Disordered" evidence="1">
    <location>
        <begin position="981"/>
        <end position="1056"/>
    </location>
</feature>
<feature type="region of interest" description="Disordered" evidence="1">
    <location>
        <begin position="506"/>
        <end position="539"/>
    </location>
</feature>
<feature type="compositionally biased region" description="Basic and acidic residues" evidence="1">
    <location>
        <begin position="506"/>
        <end position="517"/>
    </location>
</feature>
<dbReference type="STRING" id="1036808.A0A0C2ZUR8"/>
<dbReference type="EMBL" id="KN822023">
    <property type="protein sequence ID" value="KIM65238.1"/>
    <property type="molecule type" value="Genomic_DNA"/>
</dbReference>
<dbReference type="InParanoid" id="A0A0C2ZUR8"/>
<dbReference type="HOGENOM" id="CLU_261535_0_0_1"/>
<evidence type="ECO:0000256" key="1">
    <source>
        <dbReference type="SAM" id="MobiDB-lite"/>
    </source>
</evidence>
<sequence>MDPSNLSTPYSPPLTASESSDSDEVNSSSARVYFGPIFSPEKKFVVQNIARRAAHKSGAFGSPVRRSPRLSTLPLSHLQSNNGVSLHARDGGVQDGTEELDELTYDLPGEDTPTENDLQDEPPSVLATKIMRAFDNPSPPPRGRIYPDSDYIPAKDAQFPLLDVSVPPSPFRSINLFERLNQLAAPVHHSSLVLTGRPSTSVPGDTGTAVLDAGNTSQHDLISFESRPASILQNATSALPAVNPSMSTPSAVRPDVHDFLSETPERAFHPEVRVDDAGDSPSPASGSTTVTHTSASEVSCISGDPLHLQRESEDEVDAALLPGISRSPEPITPLLSADMNSFSVEDGSDRILSTKARRKGRRTSEEGDSSSHHKLRSLSPQSADVLTQLLPSLNSATQMQETPLPTEKVQESEHSTPCVPKPPIQHPNLTNSTIQRPLAAPTPIWSKHALRNLSPLKFTHTLDESSRTPARRVPIHDAFTNVTPSLKNYAQLALHEDQTGRFPKVRGDIFWRPDDTPRSPARRVPTAERIPSPSRSTASTCARTFLRARSASVEPRPVIATPARSRSVEPSSTIPRVRDNVDGKGPMFPRVLTTPRASTKLPYPLIATERSEASSTYPIPEENESEETGGVDTNLTTGALAPGIHKSQLKQPSVGSRIPRIGAKPYARPRGVAKASKVTSVPKTLPSNKPVTHVHSRTGTCHNSSDEPPNQNTNELTSPTKSALQTLKRKRGPGAIVNQSGSHPIKIRQVVPGMLGGKYAAKPSSLPSESNVPPVTNSLKPTAPIPFRKVVDGMLSVRHTTAKPSAKDGETPQPTKPNAKDEGTSQPAALPVLPLDQTIHPFSNQSPPDEQPPSSPQTASSMSPEPKVLNSPPDDASTLLTIDLEPSPREGKSTSKRLSRTCKLTSDVAGASSNTFRAAPSGRRLQSRPENGAFMGMSATALKALTSSNTVKNQQTVALFAMEVIRKEGLRPESPTVKIRTILQRQIEDKHQQRKERAERRARRSDEGWGGSDTEGVTERSDQLLDVDGHDRTDGGMTTMHSRGPGDEEDYETPEKLRPVKRLRFGEDAHEEMKSAKQVKWHRGLSTAVCLDDIHPKPRLQSDHVIAKGCLAPSTKNLRLDTLGNITDIDNRPPLQLVQEPVVIKKYLYDNDVEPDPIPVPVRATRSKSKKLKG</sequence>
<feature type="compositionally biased region" description="Polar residues" evidence="1">
    <location>
        <begin position="69"/>
        <end position="84"/>
    </location>
</feature>
<feature type="region of interest" description="Disordered" evidence="1">
    <location>
        <begin position="398"/>
        <end position="431"/>
    </location>
</feature>
<feature type="compositionally biased region" description="Polar residues" evidence="1">
    <location>
        <begin position="765"/>
        <end position="780"/>
    </location>
</feature>
<feature type="compositionally biased region" description="Basic and acidic residues" evidence="1">
    <location>
        <begin position="362"/>
        <end position="371"/>
    </location>
</feature>
<reference evidence="3" key="2">
    <citation type="submission" date="2015-01" db="EMBL/GenBank/DDBJ databases">
        <title>Evolutionary Origins and Diversification of the Mycorrhizal Mutualists.</title>
        <authorList>
            <consortium name="DOE Joint Genome Institute"/>
            <consortium name="Mycorrhizal Genomics Consortium"/>
            <person name="Kohler A."/>
            <person name="Kuo A."/>
            <person name="Nagy L.G."/>
            <person name="Floudas D."/>
            <person name="Copeland A."/>
            <person name="Barry K.W."/>
            <person name="Cichocki N."/>
            <person name="Veneault-Fourrey C."/>
            <person name="LaButti K."/>
            <person name="Lindquist E.A."/>
            <person name="Lipzen A."/>
            <person name="Lundell T."/>
            <person name="Morin E."/>
            <person name="Murat C."/>
            <person name="Riley R."/>
            <person name="Ohm R."/>
            <person name="Sun H."/>
            <person name="Tunlid A."/>
            <person name="Henrissat B."/>
            <person name="Grigoriev I.V."/>
            <person name="Hibbett D.S."/>
            <person name="Martin F."/>
        </authorList>
    </citation>
    <scope>NUCLEOTIDE SEQUENCE [LARGE SCALE GENOMIC DNA]</scope>
    <source>
        <strain evidence="3">Foug A</strain>
    </source>
</reference>